<dbReference type="Gene3D" id="3.40.630.30">
    <property type="match status" value="1"/>
</dbReference>
<dbReference type="RefSeq" id="WP_201956152.1">
    <property type="nucleotide sequence ID" value="NZ_JAERRJ010000017.1"/>
</dbReference>
<comment type="caution">
    <text evidence="1">The sequence shown here is derived from an EMBL/GenBank/DDBJ whole genome shotgun (WGS) entry which is preliminary data.</text>
</comment>
<evidence type="ECO:0008006" key="3">
    <source>
        <dbReference type="Google" id="ProtNLM"/>
    </source>
</evidence>
<proteinExistence type="predicted"/>
<evidence type="ECO:0000313" key="1">
    <source>
        <dbReference type="EMBL" id="MBL1079507.1"/>
    </source>
</evidence>
<reference evidence="1 2" key="1">
    <citation type="submission" date="2021-01" db="EMBL/GenBank/DDBJ databases">
        <title>WGS of actinomycetes isolated from Thailand.</title>
        <authorList>
            <person name="Thawai C."/>
        </authorList>
    </citation>
    <scope>NUCLEOTIDE SEQUENCE [LARGE SCALE GENOMIC DNA]</scope>
    <source>
        <strain evidence="1 2">LPG 2</strain>
    </source>
</reference>
<organism evidence="1 2">
    <name type="scientific">Nocardia acididurans</name>
    <dbReference type="NCBI Taxonomy" id="2802282"/>
    <lineage>
        <taxon>Bacteria</taxon>
        <taxon>Bacillati</taxon>
        <taxon>Actinomycetota</taxon>
        <taxon>Actinomycetes</taxon>
        <taxon>Mycobacteriales</taxon>
        <taxon>Nocardiaceae</taxon>
        <taxon>Nocardia</taxon>
    </lineage>
</organism>
<evidence type="ECO:0000313" key="2">
    <source>
        <dbReference type="Proteomes" id="UP000602198"/>
    </source>
</evidence>
<protein>
    <recommendedName>
        <fullName evidence="3">N-acetyltransferase</fullName>
    </recommendedName>
</protein>
<gene>
    <name evidence="1" type="ORF">JK358_34390</name>
</gene>
<keyword evidence="2" id="KW-1185">Reference proteome</keyword>
<name>A0ABS1MG22_9NOCA</name>
<accession>A0ABS1MG22</accession>
<sequence length="251" mass="27048">MAVESIALVPAEGVGDGMLQFHDPQSGCTFLVGTPQADPMLWADFMAGALAVYRHYGAEDALEYDTVIDGHTTTLFCVALNSSGRAVAGVRAEGPHRHVDEVHAVASWAGLPGESSFRRMVADQIPDGVIECKAGWVARGVENRAQLADWVARAIVHCSALLGVRYVVGVAPDHALPRYRSSGAKVAWWVPPTSYPDERYSTVPVWWDMNTFRSEATESQVRLIDSELSELLASGPVPPVSWTHGEGLAPA</sequence>
<dbReference type="EMBL" id="JAERRJ010000017">
    <property type="protein sequence ID" value="MBL1079507.1"/>
    <property type="molecule type" value="Genomic_DNA"/>
</dbReference>
<dbReference type="Proteomes" id="UP000602198">
    <property type="component" value="Unassembled WGS sequence"/>
</dbReference>